<keyword evidence="4" id="KW-0963">Cytoplasm</keyword>
<evidence type="ECO:0000256" key="5">
    <source>
        <dbReference type="SAM" id="MobiDB-lite"/>
    </source>
</evidence>
<protein>
    <recommendedName>
        <fullName evidence="3">Regulatory protein RecX</fullName>
    </recommendedName>
</protein>
<evidence type="ECO:0000313" key="8">
    <source>
        <dbReference type="Proteomes" id="UP000245916"/>
    </source>
</evidence>
<comment type="similarity">
    <text evidence="2">Belongs to the RecX family.</text>
</comment>
<evidence type="ECO:0000256" key="2">
    <source>
        <dbReference type="ARBA" id="ARBA00009695"/>
    </source>
</evidence>
<dbReference type="Pfam" id="PF02631">
    <property type="entry name" value="RecX_HTH2"/>
    <property type="match status" value="1"/>
</dbReference>
<name>A0A2U2IZH7_9SPHN</name>
<sequence length="184" mass="20324">MAQSRRVEPQRQKKPRPPLDEEALERIALFYVGRYATTRARLATYLGRKVRERGWAGEGAPPIDRLVARLSGLGYVDDRAFAAARAASLHQRGYGERRIAGALQAAGIEEADAAPAREQARSGALEAALRFARRKRIGPYADETPDRRMRDKAFAAMARAGHSMEVIRRVLDATPGEIPDCDNG</sequence>
<comment type="caution">
    <text evidence="7">The sequence shown here is derived from an EMBL/GenBank/DDBJ whole genome shotgun (WGS) entry which is preliminary data.</text>
</comment>
<dbReference type="GO" id="GO:0005737">
    <property type="term" value="C:cytoplasm"/>
    <property type="evidence" value="ECO:0007669"/>
    <property type="project" value="UniProtKB-SubCell"/>
</dbReference>
<reference evidence="7 8" key="1">
    <citation type="submission" date="2018-05" db="EMBL/GenBank/DDBJ databases">
        <title>Genome of Sphingosinicella humi QZX222.</title>
        <authorList>
            <person name="Qiao Z."/>
            <person name="Wang G."/>
        </authorList>
    </citation>
    <scope>NUCLEOTIDE SEQUENCE [LARGE SCALE GENOMIC DNA]</scope>
    <source>
        <strain evidence="7 8">QZX222</strain>
    </source>
</reference>
<organism evidence="7 8">
    <name type="scientific">Allosphingosinicella humi</name>
    <dbReference type="NCBI Taxonomy" id="2068657"/>
    <lineage>
        <taxon>Bacteria</taxon>
        <taxon>Pseudomonadati</taxon>
        <taxon>Pseudomonadota</taxon>
        <taxon>Alphaproteobacteria</taxon>
        <taxon>Sphingomonadales</taxon>
        <taxon>Sphingomonadaceae</taxon>
        <taxon>Allosphingosinicella</taxon>
    </lineage>
</organism>
<accession>A0A2U2IZH7</accession>
<comment type="subcellular location">
    <subcellularLocation>
        <location evidence="1">Cytoplasm</location>
    </subcellularLocation>
</comment>
<dbReference type="RefSeq" id="WP_109269618.1">
    <property type="nucleotide sequence ID" value="NZ_QFFF01000001.1"/>
</dbReference>
<gene>
    <name evidence="7" type="ORF">DF286_00285</name>
</gene>
<evidence type="ECO:0000256" key="3">
    <source>
        <dbReference type="ARBA" id="ARBA00018111"/>
    </source>
</evidence>
<feature type="region of interest" description="Disordered" evidence="5">
    <location>
        <begin position="1"/>
        <end position="20"/>
    </location>
</feature>
<dbReference type="EMBL" id="QFFF01000001">
    <property type="protein sequence ID" value="PWG01478.1"/>
    <property type="molecule type" value="Genomic_DNA"/>
</dbReference>
<dbReference type="OrthoDB" id="7432442at2"/>
<dbReference type="InterPro" id="IPR036388">
    <property type="entry name" value="WH-like_DNA-bd_sf"/>
</dbReference>
<feature type="domain" description="RecX second three-helical" evidence="6">
    <location>
        <begin position="77"/>
        <end position="114"/>
    </location>
</feature>
<keyword evidence="8" id="KW-1185">Reference proteome</keyword>
<dbReference type="Proteomes" id="UP000245916">
    <property type="component" value="Unassembled WGS sequence"/>
</dbReference>
<feature type="compositionally biased region" description="Basic and acidic residues" evidence="5">
    <location>
        <begin position="1"/>
        <end position="11"/>
    </location>
</feature>
<evidence type="ECO:0000256" key="1">
    <source>
        <dbReference type="ARBA" id="ARBA00004496"/>
    </source>
</evidence>
<dbReference type="AlphaFoldDB" id="A0A2U2IZH7"/>
<dbReference type="InterPro" id="IPR053924">
    <property type="entry name" value="RecX_HTH_2nd"/>
</dbReference>
<evidence type="ECO:0000259" key="6">
    <source>
        <dbReference type="Pfam" id="PF02631"/>
    </source>
</evidence>
<proteinExistence type="inferred from homology"/>
<evidence type="ECO:0000313" key="7">
    <source>
        <dbReference type="EMBL" id="PWG01478.1"/>
    </source>
</evidence>
<evidence type="ECO:0000256" key="4">
    <source>
        <dbReference type="ARBA" id="ARBA00022490"/>
    </source>
</evidence>
<dbReference type="Gene3D" id="1.10.10.10">
    <property type="entry name" value="Winged helix-like DNA-binding domain superfamily/Winged helix DNA-binding domain"/>
    <property type="match status" value="1"/>
</dbReference>